<sequence>MRISVNDTTIMNLSRTLLSDQFTTKQLSSALKAHCGIEVGLARLNAILAAKYGNPMKSSTDNRFWSRAMKPQRG</sequence>
<protein>
    <submittedName>
        <fullName evidence="1">Uncharacterized protein</fullName>
    </submittedName>
</protein>
<comment type="caution">
    <text evidence="1">The sequence shown here is derived from an EMBL/GenBank/DDBJ whole genome shotgun (WGS) entry which is preliminary data.</text>
</comment>
<reference evidence="1" key="1">
    <citation type="submission" date="2021-03" db="EMBL/GenBank/DDBJ databases">
        <title>Plesiomonas shigelloides zfcc0051, isolated from zebrafish feces.</title>
        <authorList>
            <person name="Vanderhoek Z."/>
            <person name="Gaulke C."/>
        </authorList>
    </citation>
    <scope>NUCLEOTIDE SEQUENCE</scope>
    <source>
        <strain evidence="1">Zfcc0051</strain>
    </source>
</reference>
<accession>A0A8E0SVP2</accession>
<gene>
    <name evidence="1" type="ORF">J2R62_05640</name>
</gene>
<name>A0A8E0SVP2_PLESH</name>
<dbReference type="EMBL" id="JAFNAA010000004">
    <property type="protein sequence ID" value="MBO1107708.1"/>
    <property type="molecule type" value="Genomic_DNA"/>
</dbReference>
<evidence type="ECO:0000313" key="2">
    <source>
        <dbReference type="Proteomes" id="UP000664658"/>
    </source>
</evidence>
<dbReference type="Proteomes" id="UP000664658">
    <property type="component" value="Unassembled WGS sequence"/>
</dbReference>
<evidence type="ECO:0000313" key="1">
    <source>
        <dbReference type="EMBL" id="MBO1107708.1"/>
    </source>
</evidence>
<dbReference type="KEGG" id="pshi:SAMEA2665130_1674"/>
<organism evidence="1 2">
    <name type="scientific">Plesiomonas shigelloides</name>
    <name type="common">Aeromonas shigelloides</name>
    <dbReference type="NCBI Taxonomy" id="703"/>
    <lineage>
        <taxon>Bacteria</taxon>
        <taxon>Pseudomonadati</taxon>
        <taxon>Pseudomonadota</taxon>
        <taxon>Gammaproteobacteria</taxon>
        <taxon>Enterobacterales</taxon>
        <taxon>Enterobacteriaceae</taxon>
        <taxon>Plesiomonas</taxon>
    </lineage>
</organism>
<dbReference type="AlphaFoldDB" id="A0A8E0SVP2"/>
<proteinExistence type="predicted"/>
<dbReference type="GeneID" id="69706652"/>
<dbReference type="RefSeq" id="WP_010863779.1">
    <property type="nucleotide sequence ID" value="NZ_CP050969.1"/>
</dbReference>